<evidence type="ECO:0000256" key="2">
    <source>
        <dbReference type="ARBA" id="ARBA00010617"/>
    </source>
</evidence>
<dbReference type="SUPFAM" id="SSF48264">
    <property type="entry name" value="Cytochrome P450"/>
    <property type="match status" value="1"/>
</dbReference>
<dbReference type="GO" id="GO:0046872">
    <property type="term" value="F:metal ion binding"/>
    <property type="evidence" value="ECO:0007669"/>
    <property type="project" value="UniProtKB-KW"/>
</dbReference>
<dbReference type="Proteomes" id="UP001552299">
    <property type="component" value="Unassembled WGS sequence"/>
</dbReference>
<dbReference type="PANTHER" id="PTHR24286:SF194">
    <property type="entry name" value="STEROID (22S)-HYDROXYLASE"/>
    <property type="match status" value="1"/>
</dbReference>
<evidence type="ECO:0000313" key="9">
    <source>
        <dbReference type="EMBL" id="KAL0918145.1"/>
    </source>
</evidence>
<keyword evidence="8" id="KW-0472">Membrane</keyword>
<keyword evidence="7" id="KW-0408">Iron</keyword>
<keyword evidence="5" id="KW-1133">Transmembrane helix</keyword>
<proteinExistence type="inferred from homology"/>
<keyword evidence="4" id="KW-0479">Metal-binding</keyword>
<protein>
    <submittedName>
        <fullName evidence="9">Uncharacterized protein</fullName>
    </submittedName>
</protein>
<organism evidence="9 10">
    <name type="scientific">Dendrobium thyrsiflorum</name>
    <name type="common">Pinecone-like raceme dendrobium</name>
    <name type="synonym">Orchid</name>
    <dbReference type="NCBI Taxonomy" id="117978"/>
    <lineage>
        <taxon>Eukaryota</taxon>
        <taxon>Viridiplantae</taxon>
        <taxon>Streptophyta</taxon>
        <taxon>Embryophyta</taxon>
        <taxon>Tracheophyta</taxon>
        <taxon>Spermatophyta</taxon>
        <taxon>Magnoliopsida</taxon>
        <taxon>Liliopsida</taxon>
        <taxon>Asparagales</taxon>
        <taxon>Orchidaceae</taxon>
        <taxon>Epidendroideae</taxon>
        <taxon>Malaxideae</taxon>
        <taxon>Dendrobiinae</taxon>
        <taxon>Dendrobium</taxon>
    </lineage>
</organism>
<dbReference type="InterPro" id="IPR036396">
    <property type="entry name" value="Cyt_P450_sf"/>
</dbReference>
<keyword evidence="3" id="KW-0812">Transmembrane</keyword>
<dbReference type="PANTHER" id="PTHR24286">
    <property type="entry name" value="CYTOCHROME P450 26"/>
    <property type="match status" value="1"/>
</dbReference>
<evidence type="ECO:0000256" key="4">
    <source>
        <dbReference type="ARBA" id="ARBA00022723"/>
    </source>
</evidence>
<evidence type="ECO:0000256" key="7">
    <source>
        <dbReference type="ARBA" id="ARBA00023004"/>
    </source>
</evidence>
<keyword evidence="6" id="KW-0560">Oxidoreductase</keyword>
<accession>A0ABD0UZC7</accession>
<comment type="similarity">
    <text evidence="2">Belongs to the cytochrome P450 family.</text>
</comment>
<dbReference type="EMBL" id="JANQDX010000009">
    <property type="protein sequence ID" value="KAL0918145.1"/>
    <property type="molecule type" value="Genomic_DNA"/>
</dbReference>
<keyword evidence="10" id="KW-1185">Reference proteome</keyword>
<evidence type="ECO:0000256" key="1">
    <source>
        <dbReference type="ARBA" id="ARBA00004167"/>
    </source>
</evidence>
<evidence type="ECO:0000256" key="5">
    <source>
        <dbReference type="ARBA" id="ARBA00022989"/>
    </source>
</evidence>
<comment type="subcellular location">
    <subcellularLocation>
        <location evidence="1">Membrane</location>
        <topology evidence="1">Single-pass membrane protein</topology>
    </subcellularLocation>
</comment>
<gene>
    <name evidence="9" type="ORF">M5K25_010136</name>
</gene>
<evidence type="ECO:0000256" key="8">
    <source>
        <dbReference type="ARBA" id="ARBA00023136"/>
    </source>
</evidence>
<dbReference type="GO" id="GO:0016020">
    <property type="term" value="C:membrane"/>
    <property type="evidence" value="ECO:0007669"/>
    <property type="project" value="UniProtKB-SubCell"/>
</dbReference>
<dbReference type="Gene3D" id="1.10.630.10">
    <property type="entry name" value="Cytochrome P450"/>
    <property type="match status" value="1"/>
</dbReference>
<evidence type="ECO:0000313" key="10">
    <source>
        <dbReference type="Proteomes" id="UP001552299"/>
    </source>
</evidence>
<sequence length="194" mass="21645">MGILFQSRSLRRSPPSSPPDLVASLLVAGLNPPTYLTVRHPSHLVEKLNRDKIILIFPCKTKAGHSSAAFLIASVEYLASGLCWFLSGEMHQSMRMIALNFMSNARLRSILLPEIERHTLLAISSWKEDVSFSAQDEAKKFTFNLMAKNIVSMEPGERETEKLRKEYITFMKGVVSAPLNLPGTPYSKALKVPS</sequence>
<evidence type="ECO:0000256" key="3">
    <source>
        <dbReference type="ARBA" id="ARBA00022692"/>
    </source>
</evidence>
<reference evidence="9 10" key="1">
    <citation type="journal article" date="2024" name="Plant Biotechnol. J.">
        <title>Dendrobium thyrsiflorum genome and its molecular insights into genes involved in important horticultural traits.</title>
        <authorList>
            <person name="Chen B."/>
            <person name="Wang J.Y."/>
            <person name="Zheng P.J."/>
            <person name="Li K.L."/>
            <person name="Liang Y.M."/>
            <person name="Chen X.F."/>
            <person name="Zhang C."/>
            <person name="Zhao X."/>
            <person name="He X."/>
            <person name="Zhang G.Q."/>
            <person name="Liu Z.J."/>
            <person name="Xu Q."/>
        </authorList>
    </citation>
    <scope>NUCLEOTIDE SEQUENCE [LARGE SCALE GENOMIC DNA]</scope>
    <source>
        <strain evidence="9">GZMU011</strain>
    </source>
</reference>
<evidence type="ECO:0000256" key="6">
    <source>
        <dbReference type="ARBA" id="ARBA00023002"/>
    </source>
</evidence>
<dbReference type="GO" id="GO:0006629">
    <property type="term" value="P:lipid metabolic process"/>
    <property type="evidence" value="ECO:0007669"/>
    <property type="project" value="UniProtKB-ARBA"/>
</dbReference>
<comment type="caution">
    <text evidence="9">The sequence shown here is derived from an EMBL/GenBank/DDBJ whole genome shotgun (WGS) entry which is preliminary data.</text>
</comment>
<dbReference type="AlphaFoldDB" id="A0ABD0UZC7"/>
<dbReference type="GO" id="GO:0016491">
    <property type="term" value="F:oxidoreductase activity"/>
    <property type="evidence" value="ECO:0007669"/>
    <property type="project" value="UniProtKB-KW"/>
</dbReference>
<name>A0ABD0UZC7_DENTH</name>